<evidence type="ECO:0000313" key="14">
    <source>
        <dbReference type="Proteomes" id="UP001295684"/>
    </source>
</evidence>
<evidence type="ECO:0000256" key="6">
    <source>
        <dbReference type="ARBA" id="ARBA00022729"/>
    </source>
</evidence>
<dbReference type="GO" id="GO:0016787">
    <property type="term" value="F:hydrolase activity"/>
    <property type="evidence" value="ECO:0007669"/>
    <property type="project" value="UniProtKB-KW"/>
</dbReference>
<evidence type="ECO:0000313" key="13">
    <source>
        <dbReference type="EMBL" id="CAI2362381.1"/>
    </source>
</evidence>
<sequence length="609" mass="70362">MHKLKFVFLLALLVTSAMANTPEDQATKGFSVWRFIEPITCGVCETMIGGFASALLSSTSIKVFEKLVSYVVQLFMDSYQAEIISDAYVRVVMENLKVKTFEPHYLCEILLPACGSRAHKYKVQTREEFEERILADKPDYIQDNNFINNLYEEIELDVQAGNDRETILMYQFSDLHWNMEYTEGASNNCGEIVCCKPNQRPPTKESEVAGKWGDYKCDANPKILPLLRHVFDETGEPDLIMWTGDNPDHSIVKDPTVSTNATVTITKIIEEHSPDTTIFPIHGNHEFDPMNVQDFSLEQDPVIEIVANSWKHWMTKEANEQYRKQTFYSMMANDHPDTTEEFKRKMGKTRIIGYNSQNCYIYNFFTIGQESDPMHQLEWLENLLRQMEIDGEIAIFIGHISPGTSDCISEVSSRLRAIFDRFQHIIRLNLFGHTHREEYEVIRSVKDKKPIGVNYLTPSMTTLTDHNPSFRVITLDAETKLPLKMKTYTFDIVEANKNDAHAFFKEDHEMTQEYGMKDLSPQSFLDLSKRFMDEEDLSLIYSRNMFAGGPGSLVGKGCNAHCRRLFSCRTSNSVFSDSRKCMHWRDMTDVWVLESYLFDFMNGRWVSNN</sequence>
<dbReference type="Pfam" id="PF00149">
    <property type="entry name" value="Metallophos"/>
    <property type="match status" value="1"/>
</dbReference>
<evidence type="ECO:0000256" key="4">
    <source>
        <dbReference type="ARBA" id="ARBA00022525"/>
    </source>
</evidence>
<keyword evidence="5" id="KW-0479">Metal-binding</keyword>
<dbReference type="PANTHER" id="PTHR10340:SF57">
    <property type="entry name" value="METALLOPHOS DOMAIN-CONTAINING PROTEIN"/>
    <property type="match status" value="1"/>
</dbReference>
<evidence type="ECO:0000256" key="1">
    <source>
        <dbReference type="ARBA" id="ARBA00001947"/>
    </source>
</evidence>
<protein>
    <recommendedName>
        <fullName evidence="15">Sphingomyelin phosphodiesterase</fullName>
    </recommendedName>
</protein>
<gene>
    <name evidence="13" type="ORF">ECRASSUSDP1_LOCUS3703</name>
</gene>
<keyword evidence="14" id="KW-1185">Reference proteome</keyword>
<comment type="subcellular location">
    <subcellularLocation>
        <location evidence="2">Secreted</location>
    </subcellularLocation>
</comment>
<evidence type="ECO:0000256" key="10">
    <source>
        <dbReference type="SAM" id="SignalP"/>
    </source>
</evidence>
<dbReference type="CDD" id="cd00842">
    <property type="entry name" value="MPP_ASMase"/>
    <property type="match status" value="1"/>
</dbReference>
<evidence type="ECO:0000256" key="8">
    <source>
        <dbReference type="ARBA" id="ARBA00022833"/>
    </source>
</evidence>
<keyword evidence="4" id="KW-0964">Secreted</keyword>
<evidence type="ECO:0000256" key="7">
    <source>
        <dbReference type="ARBA" id="ARBA00022801"/>
    </source>
</evidence>
<evidence type="ECO:0000256" key="9">
    <source>
        <dbReference type="ARBA" id="ARBA00023180"/>
    </source>
</evidence>
<dbReference type="GO" id="GO:0046872">
    <property type="term" value="F:metal ion binding"/>
    <property type="evidence" value="ECO:0007669"/>
    <property type="project" value="UniProtKB-KW"/>
</dbReference>
<dbReference type="InterPro" id="IPR029052">
    <property type="entry name" value="Metallo-depent_PP-like"/>
</dbReference>
<dbReference type="SUPFAM" id="SSF56300">
    <property type="entry name" value="Metallo-dependent phosphatases"/>
    <property type="match status" value="1"/>
</dbReference>
<organism evidence="13 14">
    <name type="scientific">Euplotes crassus</name>
    <dbReference type="NCBI Taxonomy" id="5936"/>
    <lineage>
        <taxon>Eukaryota</taxon>
        <taxon>Sar</taxon>
        <taxon>Alveolata</taxon>
        <taxon>Ciliophora</taxon>
        <taxon>Intramacronucleata</taxon>
        <taxon>Spirotrichea</taxon>
        <taxon>Hypotrichia</taxon>
        <taxon>Euplotida</taxon>
        <taxon>Euplotidae</taxon>
        <taxon>Moneuplotes</taxon>
    </lineage>
</organism>
<evidence type="ECO:0008006" key="15">
    <source>
        <dbReference type="Google" id="ProtNLM"/>
    </source>
</evidence>
<name>A0AAD1U907_EUPCR</name>
<feature type="domain" description="Sphingomyelin phosphodiesterase C-terminal" evidence="12">
    <location>
        <begin position="460"/>
        <end position="571"/>
    </location>
</feature>
<proteinExistence type="inferred from homology"/>
<dbReference type="InterPro" id="IPR004843">
    <property type="entry name" value="Calcineurin-like_PHP"/>
</dbReference>
<feature type="signal peptide" evidence="10">
    <location>
        <begin position="1"/>
        <end position="19"/>
    </location>
</feature>
<evidence type="ECO:0000256" key="3">
    <source>
        <dbReference type="ARBA" id="ARBA00008234"/>
    </source>
</evidence>
<keyword evidence="7" id="KW-0378">Hydrolase</keyword>
<dbReference type="Proteomes" id="UP001295684">
    <property type="component" value="Unassembled WGS sequence"/>
</dbReference>
<evidence type="ECO:0000256" key="5">
    <source>
        <dbReference type="ARBA" id="ARBA00022723"/>
    </source>
</evidence>
<comment type="similarity">
    <text evidence="3">Belongs to the acid sphingomyelinase family.</text>
</comment>
<dbReference type="GO" id="GO:0005576">
    <property type="term" value="C:extracellular region"/>
    <property type="evidence" value="ECO:0007669"/>
    <property type="project" value="UniProtKB-SubCell"/>
</dbReference>
<dbReference type="Gene3D" id="3.60.21.10">
    <property type="match status" value="1"/>
</dbReference>
<accession>A0AAD1U907</accession>
<reference evidence="13" key="1">
    <citation type="submission" date="2023-07" db="EMBL/GenBank/DDBJ databases">
        <authorList>
            <consortium name="AG Swart"/>
            <person name="Singh M."/>
            <person name="Singh A."/>
            <person name="Seah K."/>
            <person name="Emmerich C."/>
        </authorList>
    </citation>
    <scope>NUCLEOTIDE SEQUENCE</scope>
    <source>
        <strain evidence="13">DP1</strain>
    </source>
</reference>
<dbReference type="InterPro" id="IPR041805">
    <property type="entry name" value="ASMase/PPN1_MPP"/>
</dbReference>
<dbReference type="AlphaFoldDB" id="A0AAD1U907"/>
<dbReference type="Pfam" id="PF19272">
    <property type="entry name" value="ASMase_C"/>
    <property type="match status" value="1"/>
</dbReference>
<comment type="cofactor">
    <cofactor evidence="1">
        <name>Zn(2+)</name>
        <dbReference type="ChEBI" id="CHEBI:29105"/>
    </cofactor>
</comment>
<comment type="caution">
    <text evidence="13">The sequence shown here is derived from an EMBL/GenBank/DDBJ whole genome shotgun (WGS) entry which is preliminary data.</text>
</comment>
<keyword evidence="9" id="KW-0325">Glycoprotein</keyword>
<evidence type="ECO:0000259" key="11">
    <source>
        <dbReference type="Pfam" id="PF00149"/>
    </source>
</evidence>
<keyword evidence="6 10" id="KW-0732">Signal</keyword>
<keyword evidence="8" id="KW-0862">Zinc</keyword>
<evidence type="ECO:0000256" key="2">
    <source>
        <dbReference type="ARBA" id="ARBA00004613"/>
    </source>
</evidence>
<feature type="domain" description="Calcineurin-like phosphoesterase" evidence="11">
    <location>
        <begin position="171"/>
        <end position="436"/>
    </location>
</feature>
<dbReference type="InterPro" id="IPR045473">
    <property type="entry name" value="ASM_C"/>
</dbReference>
<evidence type="ECO:0000259" key="12">
    <source>
        <dbReference type="Pfam" id="PF19272"/>
    </source>
</evidence>
<dbReference type="PANTHER" id="PTHR10340">
    <property type="entry name" value="SPHINGOMYELIN PHOSPHODIESTERASE"/>
    <property type="match status" value="1"/>
</dbReference>
<feature type="chain" id="PRO_5041974172" description="Sphingomyelin phosphodiesterase" evidence="10">
    <location>
        <begin position="20"/>
        <end position="609"/>
    </location>
</feature>
<dbReference type="EMBL" id="CAMPGE010003546">
    <property type="protein sequence ID" value="CAI2362381.1"/>
    <property type="molecule type" value="Genomic_DNA"/>
</dbReference>